<evidence type="ECO:0000313" key="2">
    <source>
        <dbReference type="Proteomes" id="UP001189122"/>
    </source>
</evidence>
<sequence>MTEYKAISSPLTTHFKLFAEDSLKIEKEMELMNKNQMFYESTKNIDVKYHFVRDVIMQGKVDVKKVHTIENPTNILTKTLSSNKFKHCLNLINLWST</sequence>
<proteinExistence type="predicted"/>
<dbReference type="EMBL" id="CACRZD030000003">
    <property type="protein sequence ID" value="CAA6656774.1"/>
    <property type="molecule type" value="Genomic_DNA"/>
</dbReference>
<evidence type="ECO:0000313" key="1">
    <source>
        <dbReference type="EMBL" id="CAA2617075.1"/>
    </source>
</evidence>
<organism evidence="1">
    <name type="scientific">Spirodela intermedia</name>
    <name type="common">Intermediate duckweed</name>
    <dbReference type="NCBI Taxonomy" id="51605"/>
    <lineage>
        <taxon>Eukaryota</taxon>
        <taxon>Viridiplantae</taxon>
        <taxon>Streptophyta</taxon>
        <taxon>Embryophyta</taxon>
        <taxon>Tracheophyta</taxon>
        <taxon>Spermatophyta</taxon>
        <taxon>Magnoliopsida</taxon>
        <taxon>Liliopsida</taxon>
        <taxon>Araceae</taxon>
        <taxon>Lemnoideae</taxon>
        <taxon>Spirodela</taxon>
    </lineage>
</organism>
<dbReference type="Proteomes" id="UP001189122">
    <property type="component" value="Unassembled WGS sequence"/>
</dbReference>
<reference evidence="1 2" key="1">
    <citation type="submission" date="2019-12" db="EMBL/GenBank/DDBJ databases">
        <authorList>
            <person name="Scholz U."/>
            <person name="Mascher M."/>
            <person name="Fiebig A."/>
        </authorList>
    </citation>
    <scope>NUCLEOTIDE SEQUENCE</scope>
</reference>
<dbReference type="EMBL" id="LR743590">
    <property type="protein sequence ID" value="CAA2617075.1"/>
    <property type="molecule type" value="Genomic_DNA"/>
</dbReference>
<dbReference type="AlphaFoldDB" id="A0A7I8IIJ4"/>
<protein>
    <submittedName>
        <fullName evidence="1">Uncharacterized protein</fullName>
    </submittedName>
</protein>
<gene>
    <name evidence="1" type="ORF">SI7747_03003245</name>
</gene>
<accession>A0A7I8IIJ4</accession>
<keyword evidence="2" id="KW-1185">Reference proteome</keyword>
<name>A0A7I8IIJ4_SPIIN</name>